<organism evidence="9 10">
    <name type="scientific">Candidatus Methanolliviera hydrocarbonicum</name>
    <dbReference type="NCBI Taxonomy" id="2491085"/>
    <lineage>
        <taxon>Archaea</taxon>
        <taxon>Methanobacteriati</taxon>
        <taxon>Methanobacteriota</taxon>
        <taxon>Candidatus Methanoliparia</taxon>
        <taxon>Candidatus Methanoliparales</taxon>
        <taxon>Candidatus Methanollivieraceae</taxon>
        <taxon>Candidatus Methanolliviera</taxon>
    </lineage>
</organism>
<dbReference type="Proteomes" id="UP000320766">
    <property type="component" value="Unassembled WGS sequence"/>
</dbReference>
<dbReference type="InterPro" id="IPR049438">
    <property type="entry name" value="TreT_GT1"/>
</dbReference>
<dbReference type="GO" id="GO:0016757">
    <property type="term" value="F:glycosyltransferase activity"/>
    <property type="evidence" value="ECO:0007669"/>
    <property type="project" value="UniProtKB-KW"/>
</dbReference>
<keyword evidence="6" id="KW-0119">Carbohydrate metabolism</keyword>
<keyword evidence="3" id="KW-0313">Glucose metabolism</keyword>
<evidence type="ECO:0000256" key="6">
    <source>
        <dbReference type="ARBA" id="ARBA00023277"/>
    </source>
</evidence>
<dbReference type="PANTHER" id="PTHR47779:SF1">
    <property type="entry name" value="SYNTHASE (CCG-9), PUTATIVE (AFU_ORTHOLOGUE AFUA_3G12100)-RELATED"/>
    <property type="match status" value="1"/>
</dbReference>
<feature type="domain" description="Trehalose synthase N-terminal" evidence="8">
    <location>
        <begin position="34"/>
        <end position="180"/>
    </location>
</feature>
<evidence type="ECO:0000259" key="8">
    <source>
        <dbReference type="Pfam" id="PF21269"/>
    </source>
</evidence>
<evidence type="ECO:0000256" key="5">
    <source>
        <dbReference type="ARBA" id="ARBA00022679"/>
    </source>
</evidence>
<proteinExistence type="inferred from homology"/>
<evidence type="ECO:0000259" key="7">
    <source>
        <dbReference type="Pfam" id="PF00534"/>
    </source>
</evidence>
<comment type="subunit">
    <text evidence="2">Homodimer.</text>
</comment>
<name>A0A520KYA0_9EURY</name>
<dbReference type="InterPro" id="IPR001296">
    <property type="entry name" value="Glyco_trans_1"/>
</dbReference>
<protein>
    <submittedName>
        <fullName evidence="9">Glycosyltransferase</fullName>
    </submittedName>
</protein>
<dbReference type="Gene3D" id="3.40.50.2000">
    <property type="entry name" value="Glycogen Phosphorylase B"/>
    <property type="match status" value="2"/>
</dbReference>
<dbReference type="AlphaFoldDB" id="A0A520KYA0"/>
<reference evidence="9 10" key="1">
    <citation type="journal article" date="2019" name="Nat. Microbiol.">
        <title>Wide diversity of methane and short-chain alkane metabolisms in uncultured archaea.</title>
        <authorList>
            <person name="Borrel G."/>
            <person name="Adam P.S."/>
            <person name="McKay L.J."/>
            <person name="Chen L.X."/>
            <person name="Sierra-Garcia I.N."/>
            <person name="Sieber C.M."/>
            <person name="Letourneur Q."/>
            <person name="Ghozlane A."/>
            <person name="Andersen G.L."/>
            <person name="Li W.J."/>
            <person name="Hallam S.J."/>
            <person name="Muyzer G."/>
            <person name="de Oliveira V.M."/>
            <person name="Inskeep W.P."/>
            <person name="Banfield J.F."/>
            <person name="Gribaldo S."/>
        </authorList>
    </citation>
    <scope>NUCLEOTIDE SEQUENCE [LARGE SCALE GENOMIC DNA]</scope>
    <source>
        <strain evidence="9">NM1b</strain>
    </source>
</reference>
<dbReference type="Pfam" id="PF00534">
    <property type="entry name" value="Glycos_transf_1"/>
    <property type="match status" value="1"/>
</dbReference>
<keyword evidence="4" id="KW-0328">Glycosyltransferase</keyword>
<gene>
    <name evidence="9" type="ORF">EF807_01545</name>
</gene>
<evidence type="ECO:0000256" key="3">
    <source>
        <dbReference type="ARBA" id="ARBA00022526"/>
    </source>
</evidence>
<evidence type="ECO:0000313" key="10">
    <source>
        <dbReference type="Proteomes" id="UP000320766"/>
    </source>
</evidence>
<keyword evidence="5 9" id="KW-0808">Transferase</keyword>
<evidence type="ECO:0000256" key="1">
    <source>
        <dbReference type="ARBA" id="ARBA00009481"/>
    </source>
</evidence>
<feature type="domain" description="Glycosyl transferase family 1" evidence="7">
    <location>
        <begin position="211"/>
        <end position="382"/>
    </location>
</feature>
<evidence type="ECO:0000256" key="4">
    <source>
        <dbReference type="ARBA" id="ARBA00022676"/>
    </source>
</evidence>
<comment type="similarity">
    <text evidence="1">Belongs to the glycosyltransferase group 1 family. Glycosyltransferase 4 subfamily.</text>
</comment>
<accession>A0A520KYA0</accession>
<dbReference type="Pfam" id="PF21269">
    <property type="entry name" value="TreT_GT1"/>
    <property type="match status" value="1"/>
</dbReference>
<sequence>MNSLKEYAKIVGEDKIEALKELSEELQGIKMLELSSTRYGGGVAEMLNSSVPFLNMIGIKDDWNVIRGNKKFFEVTKSLHNLLQGKKDLLTEEMVNTYNSCIKENIEANIIDEDYDVVFVHDPQPLALARELRKPDQKWFWRCHIDIDEDAFTRNKRLWDFISYWADSFDAVIFSAAYFVVSRWPLPKFIIPPFIDPLSDKNVELREEKIEKTLEKYDINRDKPIISQIGRFDRWKDPVGAISIYKEVKRREDCQLIIAGGMASDDPEGEGVLKEVKRKAKGDDDIHILVLPNLSNFEINAIQRGSDVIMQNSVKEGFGLTVTEALWKCKPVITRPVGGIMLQIKDGINGFLISDAKEGADKIIYLLRNPNKRELMGNKGKRYVKDHFLLPERIHDLLLAIKIINQYKIPIESIISFHPWFKLSKRVW</sequence>
<evidence type="ECO:0000313" key="9">
    <source>
        <dbReference type="EMBL" id="RZN72311.1"/>
    </source>
</evidence>
<dbReference type="EMBL" id="RXIL01000029">
    <property type="protein sequence ID" value="RZN72311.1"/>
    <property type="molecule type" value="Genomic_DNA"/>
</dbReference>
<dbReference type="GO" id="GO:0006006">
    <property type="term" value="P:glucose metabolic process"/>
    <property type="evidence" value="ECO:0007669"/>
    <property type="project" value="UniProtKB-KW"/>
</dbReference>
<comment type="caution">
    <text evidence="9">The sequence shown here is derived from an EMBL/GenBank/DDBJ whole genome shotgun (WGS) entry which is preliminary data.</text>
</comment>
<dbReference type="InterPro" id="IPR052078">
    <property type="entry name" value="Trehalose_Metab_GTase"/>
</dbReference>
<dbReference type="SUPFAM" id="SSF53756">
    <property type="entry name" value="UDP-Glycosyltransferase/glycogen phosphorylase"/>
    <property type="match status" value="1"/>
</dbReference>
<dbReference type="PANTHER" id="PTHR47779">
    <property type="entry name" value="SYNTHASE (CCG-9), PUTATIVE (AFU_ORTHOLOGUE AFUA_3G12100)-RELATED"/>
    <property type="match status" value="1"/>
</dbReference>
<evidence type="ECO:0000256" key="2">
    <source>
        <dbReference type="ARBA" id="ARBA00011738"/>
    </source>
</evidence>